<evidence type="ECO:0000313" key="3">
    <source>
        <dbReference type="Proteomes" id="UP000094070"/>
    </source>
</evidence>
<reference evidence="2 3" key="1">
    <citation type="journal article" date="2012" name="Science">
        <title>Ecological populations of bacteria act as socially cohesive units of antibiotic production and resistance.</title>
        <authorList>
            <person name="Cordero O.X."/>
            <person name="Wildschutte H."/>
            <person name="Kirkup B."/>
            <person name="Proehl S."/>
            <person name="Ngo L."/>
            <person name="Hussain F."/>
            <person name="Le Roux F."/>
            <person name="Mincer T."/>
            <person name="Polz M.F."/>
        </authorList>
    </citation>
    <scope>NUCLEOTIDE SEQUENCE [LARGE SCALE GENOMIC DNA]</scope>
    <source>
        <strain evidence="2 3">1S-45</strain>
    </source>
</reference>
<evidence type="ECO:0000313" key="2">
    <source>
        <dbReference type="EMBL" id="OEF28168.1"/>
    </source>
</evidence>
<keyword evidence="1" id="KW-1133">Transmembrane helix</keyword>
<dbReference type="OrthoDB" id="5772798at2"/>
<accession>A0A1E5E4X7</accession>
<sequence length="148" mass="17916">MKFKCDIDPLKTRIKWLNLVFYTFLLVSLLVYYFYPKVFIIRGSLIGVVICFAIWHVLGMIKDHYRGSLEKHRSEIIDINEWGIEYHHEASGYRFKKSNEEILAVKFTRFLGTPKIKVRFTHNEVFDFFWFKDSDVLYRQLKHKESLR</sequence>
<name>A0A1E5E4X7_9VIBR</name>
<organism evidence="2 3">
    <name type="scientific">Vibrio rumoiensis 1S-45</name>
    <dbReference type="NCBI Taxonomy" id="1188252"/>
    <lineage>
        <taxon>Bacteria</taxon>
        <taxon>Pseudomonadati</taxon>
        <taxon>Pseudomonadota</taxon>
        <taxon>Gammaproteobacteria</taxon>
        <taxon>Vibrionales</taxon>
        <taxon>Vibrionaceae</taxon>
        <taxon>Vibrio</taxon>
    </lineage>
</organism>
<dbReference type="RefSeq" id="WP_017025498.1">
    <property type="nucleotide sequence ID" value="NZ_AJYK02000024.1"/>
</dbReference>
<dbReference type="EMBL" id="AJYK02000024">
    <property type="protein sequence ID" value="OEF28168.1"/>
    <property type="molecule type" value="Genomic_DNA"/>
</dbReference>
<protein>
    <submittedName>
        <fullName evidence="2">Uncharacterized protein</fullName>
    </submittedName>
</protein>
<keyword evidence="3" id="KW-1185">Reference proteome</keyword>
<proteinExistence type="predicted"/>
<evidence type="ECO:0000256" key="1">
    <source>
        <dbReference type="SAM" id="Phobius"/>
    </source>
</evidence>
<keyword evidence="1" id="KW-0812">Transmembrane</keyword>
<gene>
    <name evidence="2" type="ORF">A1QC_05875</name>
</gene>
<dbReference type="Proteomes" id="UP000094070">
    <property type="component" value="Unassembled WGS sequence"/>
</dbReference>
<feature type="transmembrane region" description="Helical" evidence="1">
    <location>
        <begin position="41"/>
        <end position="61"/>
    </location>
</feature>
<keyword evidence="1" id="KW-0472">Membrane</keyword>
<dbReference type="AlphaFoldDB" id="A0A1E5E4X7"/>
<feature type="transmembrane region" description="Helical" evidence="1">
    <location>
        <begin position="16"/>
        <end position="35"/>
    </location>
</feature>
<comment type="caution">
    <text evidence="2">The sequence shown here is derived from an EMBL/GenBank/DDBJ whole genome shotgun (WGS) entry which is preliminary data.</text>
</comment>
<dbReference type="STRING" id="1188252.A1QC_05875"/>